<gene>
    <name evidence="1" type="ORF">ICHIAU1_11470</name>
</gene>
<dbReference type="OrthoDB" id="9800373at2"/>
<reference evidence="2" key="1">
    <citation type="submission" date="2020-01" db="EMBL/GenBank/DDBJ databases">
        <title>Phosphoaccumulans saitamaens gen. nov., sp. nov., a polyphosphate accumulating bacterium isolated from surface river water.</title>
        <authorList>
            <person name="Watanabe K."/>
            <person name="Suda W."/>
        </authorList>
    </citation>
    <scope>NUCLEOTIDE SEQUENCE [LARGE SCALE GENOMIC DNA]</scope>
    <source>
        <strain evidence="2">ICHIAU1</strain>
    </source>
</reference>
<accession>A0A679I2X1</accession>
<protein>
    <submittedName>
        <fullName evidence="1">Uncharacterized protein</fullName>
    </submittedName>
</protein>
<dbReference type="RefSeq" id="WP_162050389.1">
    <property type="nucleotide sequence ID" value="NZ_AP019011.1"/>
</dbReference>
<dbReference type="SUPFAM" id="SSF64076">
    <property type="entry name" value="MTH938-like"/>
    <property type="match status" value="1"/>
</dbReference>
<evidence type="ECO:0000313" key="1">
    <source>
        <dbReference type="EMBL" id="BBU68864.1"/>
    </source>
</evidence>
<organism evidence="1 2">
    <name type="scientific">Fluviibacter phosphoraccumulans</name>
    <dbReference type="NCBI Taxonomy" id="1751046"/>
    <lineage>
        <taxon>Bacteria</taxon>
        <taxon>Pseudomonadati</taxon>
        <taxon>Pseudomonadota</taxon>
        <taxon>Betaproteobacteria</taxon>
        <taxon>Rhodocyclales</taxon>
        <taxon>Fluviibacteraceae</taxon>
        <taxon>Fluviibacter</taxon>
    </lineage>
</organism>
<dbReference type="Gene3D" id="3.40.1230.10">
    <property type="entry name" value="MTH938-like"/>
    <property type="match status" value="1"/>
</dbReference>
<dbReference type="Pfam" id="PF04430">
    <property type="entry name" value="DUF498"/>
    <property type="match status" value="1"/>
</dbReference>
<keyword evidence="2" id="KW-1185">Reference proteome</keyword>
<dbReference type="AlphaFoldDB" id="A0A679I2X1"/>
<dbReference type="InterPro" id="IPR036748">
    <property type="entry name" value="MTH938-like_sf"/>
</dbReference>
<dbReference type="PANTHER" id="PTHR21192:SF2">
    <property type="entry name" value="NADH DEHYDROGENASE [UBIQUINONE] 1 ALPHA SUBCOMPLEX ASSEMBLY FACTOR 3"/>
    <property type="match status" value="1"/>
</dbReference>
<dbReference type="EMBL" id="AP022345">
    <property type="protein sequence ID" value="BBU68864.1"/>
    <property type="molecule type" value="Genomic_DNA"/>
</dbReference>
<name>A0A679I2X1_9RHOO</name>
<dbReference type="CDD" id="cd05560">
    <property type="entry name" value="Xcc1710_like"/>
    <property type="match status" value="1"/>
</dbReference>
<dbReference type="InterPro" id="IPR007523">
    <property type="entry name" value="NDUFAF3/AAMDC"/>
</dbReference>
<sequence length="126" mass="13422">MKLHLAQNAGLLTFSSHGPGYVSVNGTRYEGSVLVCGRDIVTDWAPNGFDGLDASQFERLANTGAEIVLFGSGERQRFPSPELLKPLIAQGIGLETMDTKAACRTYNILVAEGRQVACGILIEPAA</sequence>
<dbReference type="PANTHER" id="PTHR21192">
    <property type="entry name" value="NUCLEAR PROTEIN E3-3"/>
    <property type="match status" value="1"/>
</dbReference>
<dbReference type="Proteomes" id="UP000463961">
    <property type="component" value="Chromosome"/>
</dbReference>
<evidence type="ECO:0000313" key="2">
    <source>
        <dbReference type="Proteomes" id="UP000463961"/>
    </source>
</evidence>
<proteinExistence type="predicted"/>